<evidence type="ECO:0000313" key="2">
    <source>
        <dbReference type="EMBL" id="KAJ4464909.1"/>
    </source>
</evidence>
<evidence type="ECO:0000313" key="4">
    <source>
        <dbReference type="Proteomes" id="UP001150238"/>
    </source>
</evidence>
<name>A0A9W8ZT11_9AGAR</name>
<dbReference type="AlphaFoldDB" id="A0A9W8ZT11"/>
<sequence length="432" mass="49121">MPITSFYINLPPFHQTTHHVVQLPSLFRDVNQSSSMMRLEDRRARFQSFERDDPLDVEKSTTDRQAQLHLDRQMIPQPDSSECPTRQMIPQPDSSEDAQSTRHDPIRETPNDDSEVEAFLNTVIRVSDLNPPLPTAQMIDDNFALVPLDGSTEALEVGNLTDLALNPWEAPAEALEVGNSSKRSRTSAPEHNPPVSPARASGRSIEENDIRSLVELGPKTRPLSGEGVKGEPESISSALRHKRTAFRRDPYPIRSKSYDIQSHSTTQSDESHDGSIFTLSLMSTGSINDDVEDISPTFWLDMFHSRKVKAKTFYTCWYLYSTRSSLDSPPTLSPGLRGPKHNYLFVHVNEAQREKLSLTPSVTDGRPTLLKCMTMWIWNGIAQRWEYINYGEERFIADAKSPYCVSLYRETIHPEWITKKAMNKILKKYRGM</sequence>
<dbReference type="EMBL" id="JANVFS010000055">
    <property type="protein sequence ID" value="KAJ4464914.1"/>
    <property type="molecule type" value="Genomic_DNA"/>
</dbReference>
<protein>
    <submittedName>
        <fullName evidence="3">Uncharacterized protein</fullName>
    </submittedName>
</protein>
<organism evidence="3 4">
    <name type="scientific">Lentinula lateritia</name>
    <dbReference type="NCBI Taxonomy" id="40482"/>
    <lineage>
        <taxon>Eukaryota</taxon>
        <taxon>Fungi</taxon>
        <taxon>Dikarya</taxon>
        <taxon>Basidiomycota</taxon>
        <taxon>Agaricomycotina</taxon>
        <taxon>Agaricomycetes</taxon>
        <taxon>Agaricomycetidae</taxon>
        <taxon>Agaricales</taxon>
        <taxon>Marasmiineae</taxon>
        <taxon>Omphalotaceae</taxon>
        <taxon>Lentinula</taxon>
    </lineage>
</organism>
<feature type="compositionally biased region" description="Polar residues" evidence="1">
    <location>
        <begin position="178"/>
        <end position="189"/>
    </location>
</feature>
<evidence type="ECO:0000313" key="3">
    <source>
        <dbReference type="EMBL" id="KAJ4464914.1"/>
    </source>
</evidence>
<comment type="caution">
    <text evidence="3">The sequence shown here is derived from an EMBL/GenBank/DDBJ whole genome shotgun (WGS) entry which is preliminary data.</text>
</comment>
<dbReference type="Proteomes" id="UP001150238">
    <property type="component" value="Unassembled WGS sequence"/>
</dbReference>
<feature type="compositionally biased region" description="Basic and acidic residues" evidence="1">
    <location>
        <begin position="99"/>
        <end position="110"/>
    </location>
</feature>
<reference evidence="3" key="1">
    <citation type="submission" date="2022-08" db="EMBL/GenBank/DDBJ databases">
        <authorList>
            <consortium name="DOE Joint Genome Institute"/>
            <person name="Min B."/>
            <person name="Riley R."/>
            <person name="Sierra-Patev S."/>
            <person name="Naranjo-Ortiz M."/>
            <person name="Looney B."/>
            <person name="Konkel Z."/>
            <person name="Slot J.C."/>
            <person name="Sakamoto Y."/>
            <person name="Steenwyk J.L."/>
            <person name="Rokas A."/>
            <person name="Carro J."/>
            <person name="Camarero S."/>
            <person name="Ferreira P."/>
            <person name="Molpeceres G."/>
            <person name="Ruiz-Duenas F.J."/>
            <person name="Serrano A."/>
            <person name="Henrissat B."/>
            <person name="Drula E."/>
            <person name="Hughes K.W."/>
            <person name="Mata J.L."/>
            <person name="Ishikawa N.K."/>
            <person name="Vargas-Isla R."/>
            <person name="Ushijima S."/>
            <person name="Smith C.A."/>
            <person name="Ahrendt S."/>
            <person name="Andreopoulos W."/>
            <person name="He G."/>
            <person name="Labutti K."/>
            <person name="Lipzen A."/>
            <person name="Ng V."/>
            <person name="Sandor L."/>
            <person name="Barry K."/>
            <person name="Martinez A.T."/>
            <person name="Xiao Y."/>
            <person name="Gibbons J.G."/>
            <person name="Terashima K."/>
            <person name="Hibbett D.S."/>
            <person name="Grigoriev I.V."/>
        </authorList>
    </citation>
    <scope>NUCLEOTIDE SEQUENCE</scope>
    <source>
        <strain evidence="3">Sp2 HRB7682 ss15</strain>
    </source>
</reference>
<feature type="region of interest" description="Disordered" evidence="1">
    <location>
        <begin position="50"/>
        <end position="113"/>
    </location>
</feature>
<feature type="region of interest" description="Disordered" evidence="1">
    <location>
        <begin position="174"/>
        <end position="238"/>
    </location>
</feature>
<reference evidence="3" key="2">
    <citation type="journal article" date="2023" name="Proc. Natl. Acad. Sci. U.S.A.">
        <title>A global phylogenomic analysis of the shiitake genus Lentinula.</title>
        <authorList>
            <person name="Sierra-Patev S."/>
            <person name="Min B."/>
            <person name="Naranjo-Ortiz M."/>
            <person name="Looney B."/>
            <person name="Konkel Z."/>
            <person name="Slot J.C."/>
            <person name="Sakamoto Y."/>
            <person name="Steenwyk J.L."/>
            <person name="Rokas A."/>
            <person name="Carro J."/>
            <person name="Camarero S."/>
            <person name="Ferreira P."/>
            <person name="Molpeceres G."/>
            <person name="Ruiz-Duenas F.J."/>
            <person name="Serrano A."/>
            <person name="Henrissat B."/>
            <person name="Drula E."/>
            <person name="Hughes K.W."/>
            <person name="Mata J.L."/>
            <person name="Ishikawa N.K."/>
            <person name="Vargas-Isla R."/>
            <person name="Ushijima S."/>
            <person name="Smith C.A."/>
            <person name="Donoghue J."/>
            <person name="Ahrendt S."/>
            <person name="Andreopoulos W."/>
            <person name="He G."/>
            <person name="LaButti K."/>
            <person name="Lipzen A."/>
            <person name="Ng V."/>
            <person name="Riley R."/>
            <person name="Sandor L."/>
            <person name="Barry K."/>
            <person name="Martinez A.T."/>
            <person name="Xiao Y."/>
            <person name="Gibbons J.G."/>
            <person name="Terashima K."/>
            <person name="Grigoriev I.V."/>
            <person name="Hibbett D."/>
        </authorList>
    </citation>
    <scope>NUCLEOTIDE SEQUENCE</scope>
    <source>
        <strain evidence="3">Sp2 HRB7682 ss15</strain>
    </source>
</reference>
<feature type="compositionally biased region" description="Basic and acidic residues" evidence="1">
    <location>
        <begin position="50"/>
        <end position="62"/>
    </location>
</feature>
<proteinExistence type="predicted"/>
<evidence type="ECO:0000256" key="1">
    <source>
        <dbReference type="SAM" id="MobiDB-lite"/>
    </source>
</evidence>
<dbReference type="EMBL" id="JANVFS010000055">
    <property type="protein sequence ID" value="KAJ4464909.1"/>
    <property type="molecule type" value="Genomic_DNA"/>
</dbReference>
<accession>A0A9W8ZT11</accession>
<gene>
    <name evidence="2" type="ORF">C8J55DRAFT_493721</name>
    <name evidence="3" type="ORF">C8J55DRAFT_493725</name>
</gene>